<dbReference type="Proteomes" id="UP001218218">
    <property type="component" value="Unassembled WGS sequence"/>
</dbReference>
<evidence type="ECO:0000256" key="1">
    <source>
        <dbReference type="SAM" id="MobiDB-lite"/>
    </source>
</evidence>
<proteinExistence type="predicted"/>
<dbReference type="EMBL" id="JARIHO010000015">
    <property type="protein sequence ID" value="KAJ7349779.1"/>
    <property type="molecule type" value="Genomic_DNA"/>
</dbReference>
<dbReference type="GO" id="GO:0003729">
    <property type="term" value="F:mRNA binding"/>
    <property type="evidence" value="ECO:0007669"/>
    <property type="project" value="TreeGrafter"/>
</dbReference>
<name>A0AAD7A584_9AGAR</name>
<dbReference type="PANTHER" id="PTHR18806:SF4">
    <property type="entry name" value="RNA-BINDING PROTEIN 25"/>
    <property type="match status" value="1"/>
</dbReference>
<dbReference type="Gene3D" id="3.30.70.330">
    <property type="match status" value="1"/>
</dbReference>
<dbReference type="AlphaFoldDB" id="A0AAD7A584"/>
<evidence type="ECO:0008006" key="4">
    <source>
        <dbReference type="Google" id="ProtNLM"/>
    </source>
</evidence>
<dbReference type="GO" id="GO:0005681">
    <property type="term" value="C:spliceosomal complex"/>
    <property type="evidence" value="ECO:0007669"/>
    <property type="project" value="TreeGrafter"/>
</dbReference>
<organism evidence="2 3">
    <name type="scientific">Mycena albidolilacea</name>
    <dbReference type="NCBI Taxonomy" id="1033008"/>
    <lineage>
        <taxon>Eukaryota</taxon>
        <taxon>Fungi</taxon>
        <taxon>Dikarya</taxon>
        <taxon>Basidiomycota</taxon>
        <taxon>Agaricomycotina</taxon>
        <taxon>Agaricomycetes</taxon>
        <taxon>Agaricomycetidae</taxon>
        <taxon>Agaricales</taxon>
        <taxon>Marasmiineae</taxon>
        <taxon>Mycenaceae</taxon>
        <taxon>Mycena</taxon>
    </lineage>
</organism>
<dbReference type="PANTHER" id="PTHR18806">
    <property type="entry name" value="RBM25 PROTEIN"/>
    <property type="match status" value="1"/>
</dbReference>
<feature type="compositionally biased region" description="Basic and acidic residues" evidence="1">
    <location>
        <begin position="223"/>
        <end position="235"/>
    </location>
</feature>
<protein>
    <recommendedName>
        <fullName evidence="4">RRM domain-containing protein</fullName>
    </recommendedName>
</protein>
<evidence type="ECO:0000313" key="3">
    <source>
        <dbReference type="Proteomes" id="UP001218218"/>
    </source>
</evidence>
<dbReference type="InterPro" id="IPR052768">
    <property type="entry name" value="RBM25"/>
</dbReference>
<keyword evidence="3" id="KW-1185">Reference proteome</keyword>
<evidence type="ECO:0000313" key="2">
    <source>
        <dbReference type="EMBL" id="KAJ7349779.1"/>
    </source>
</evidence>
<reference evidence="2" key="1">
    <citation type="submission" date="2023-03" db="EMBL/GenBank/DDBJ databases">
        <title>Massive genome expansion in bonnet fungi (Mycena s.s.) driven by repeated elements and novel gene families across ecological guilds.</title>
        <authorList>
            <consortium name="Lawrence Berkeley National Laboratory"/>
            <person name="Harder C.B."/>
            <person name="Miyauchi S."/>
            <person name="Viragh M."/>
            <person name="Kuo A."/>
            <person name="Thoen E."/>
            <person name="Andreopoulos B."/>
            <person name="Lu D."/>
            <person name="Skrede I."/>
            <person name="Drula E."/>
            <person name="Henrissat B."/>
            <person name="Morin E."/>
            <person name="Kohler A."/>
            <person name="Barry K."/>
            <person name="LaButti K."/>
            <person name="Morin E."/>
            <person name="Salamov A."/>
            <person name="Lipzen A."/>
            <person name="Mereny Z."/>
            <person name="Hegedus B."/>
            <person name="Baldrian P."/>
            <person name="Stursova M."/>
            <person name="Weitz H."/>
            <person name="Taylor A."/>
            <person name="Grigoriev I.V."/>
            <person name="Nagy L.G."/>
            <person name="Martin F."/>
            <person name="Kauserud H."/>
        </authorList>
    </citation>
    <scope>NUCLEOTIDE SEQUENCE</scope>
    <source>
        <strain evidence="2">CBHHK002</strain>
    </source>
</reference>
<gene>
    <name evidence="2" type="ORF">DFH08DRAFT_997105</name>
</gene>
<accession>A0AAD7A584</accession>
<dbReference type="InterPro" id="IPR035979">
    <property type="entry name" value="RBD_domain_sf"/>
</dbReference>
<feature type="region of interest" description="Disordered" evidence="1">
    <location>
        <begin position="186"/>
        <end position="235"/>
    </location>
</feature>
<dbReference type="SUPFAM" id="SSF54928">
    <property type="entry name" value="RNA-binding domain, RBD"/>
    <property type="match status" value="1"/>
</dbReference>
<dbReference type="InterPro" id="IPR012677">
    <property type="entry name" value="Nucleotide-bd_a/b_plait_sf"/>
</dbReference>
<comment type="caution">
    <text evidence="2">The sequence shown here is derived from an EMBL/GenBank/DDBJ whole genome shotgun (WGS) entry which is preliminary data.</text>
</comment>
<sequence>MSSILGGITDTTLNHLLNACGPIKLFKHLITPANKPQGSGFAEFEEPDSALRVLVLLNNVELPVLEDGCANKKLLQRIKADEKTHMLDTYASMWSLDPGAAQTSKAAINTLIMHHGHQPRHCRHELAEGKHRLVISEIAQFPEHVTKRKREKMCELQAQIPTLGGVPSGPKMREWGWLKEVELKFGRERRSSSRPGSRNGQGCAGEGGQEPKRQTQTDEELEVEHKEERRHNKEELREQTHILTLECAIARQWQAAESEVHEHVDLRAAQGVGQRPHLQVSVDLEILGFI</sequence>